<gene>
    <name evidence="4" type="ORF">KC19_1G087900</name>
</gene>
<dbReference type="PROSITE" id="PS50011">
    <property type="entry name" value="PROTEIN_KINASE_DOM"/>
    <property type="match status" value="1"/>
</dbReference>
<dbReference type="EMBL" id="CM026421">
    <property type="protein sequence ID" value="KAG0590301.1"/>
    <property type="molecule type" value="Genomic_DNA"/>
</dbReference>
<dbReference type="SMART" id="SM00220">
    <property type="entry name" value="S_TKc"/>
    <property type="match status" value="1"/>
</dbReference>
<feature type="region of interest" description="Disordered" evidence="2">
    <location>
        <begin position="1"/>
        <end position="60"/>
    </location>
</feature>
<dbReference type="Gene3D" id="3.30.200.20">
    <property type="entry name" value="Phosphorylase Kinase, domain 1"/>
    <property type="match status" value="1"/>
</dbReference>
<keyword evidence="5" id="KW-1185">Reference proteome</keyword>
<dbReference type="InterPro" id="IPR008271">
    <property type="entry name" value="Ser/Thr_kinase_AS"/>
</dbReference>
<accession>A0A8T0J668</accession>
<dbReference type="PROSITE" id="PS00108">
    <property type="entry name" value="PROTEIN_KINASE_ST"/>
    <property type="match status" value="1"/>
</dbReference>
<reference evidence="4" key="1">
    <citation type="submission" date="2020-06" db="EMBL/GenBank/DDBJ databases">
        <title>WGS assembly of Ceratodon purpureus strain R40.</title>
        <authorList>
            <person name="Carey S.B."/>
            <person name="Jenkins J."/>
            <person name="Shu S."/>
            <person name="Lovell J.T."/>
            <person name="Sreedasyam A."/>
            <person name="Maumus F."/>
            <person name="Tiley G.P."/>
            <person name="Fernandez-Pozo N."/>
            <person name="Barry K."/>
            <person name="Chen C."/>
            <person name="Wang M."/>
            <person name="Lipzen A."/>
            <person name="Daum C."/>
            <person name="Saski C.A."/>
            <person name="Payton A.C."/>
            <person name="Mcbreen J.C."/>
            <person name="Conrad R.E."/>
            <person name="Kollar L.M."/>
            <person name="Olsson S."/>
            <person name="Huttunen S."/>
            <person name="Landis J.B."/>
            <person name="Wickett N.J."/>
            <person name="Johnson M.G."/>
            <person name="Rensing S.A."/>
            <person name="Grimwood J."/>
            <person name="Schmutz J."/>
            <person name="Mcdaniel S.F."/>
        </authorList>
    </citation>
    <scope>NUCLEOTIDE SEQUENCE</scope>
    <source>
        <strain evidence="4">R40</strain>
    </source>
</reference>
<dbReference type="Proteomes" id="UP000822688">
    <property type="component" value="Chromosome 1"/>
</dbReference>
<dbReference type="InterPro" id="IPR011009">
    <property type="entry name" value="Kinase-like_dom_sf"/>
</dbReference>
<dbReference type="PANTHER" id="PTHR44329">
    <property type="entry name" value="SERINE/THREONINE-PROTEIN KINASE TNNI3K-RELATED"/>
    <property type="match status" value="1"/>
</dbReference>
<evidence type="ECO:0000313" key="4">
    <source>
        <dbReference type="EMBL" id="KAG0590301.1"/>
    </source>
</evidence>
<protein>
    <recommendedName>
        <fullName evidence="3">Protein kinase domain-containing protein</fullName>
    </recommendedName>
</protein>
<dbReference type="PANTHER" id="PTHR44329:SF260">
    <property type="entry name" value="PROTEIN KINASE DOMAIN-CONTAINING PROTEIN"/>
    <property type="match status" value="1"/>
</dbReference>
<feature type="compositionally biased region" description="Basic and acidic residues" evidence="2">
    <location>
        <begin position="16"/>
        <end position="49"/>
    </location>
</feature>
<comment type="caution">
    <text evidence="4">The sequence shown here is derived from an EMBL/GenBank/DDBJ whole genome shotgun (WGS) entry which is preliminary data.</text>
</comment>
<dbReference type="InterPro" id="IPR001245">
    <property type="entry name" value="Ser-Thr/Tyr_kinase_cat_dom"/>
</dbReference>
<evidence type="ECO:0000256" key="2">
    <source>
        <dbReference type="SAM" id="MobiDB-lite"/>
    </source>
</evidence>
<feature type="coiled-coil region" evidence="1">
    <location>
        <begin position="90"/>
        <end position="147"/>
    </location>
</feature>
<feature type="domain" description="Protein kinase" evidence="3">
    <location>
        <begin position="460"/>
        <end position="755"/>
    </location>
</feature>
<dbReference type="GO" id="GO:0004674">
    <property type="term" value="F:protein serine/threonine kinase activity"/>
    <property type="evidence" value="ECO:0007669"/>
    <property type="project" value="TreeGrafter"/>
</dbReference>
<dbReference type="Pfam" id="PF07714">
    <property type="entry name" value="PK_Tyr_Ser-Thr"/>
    <property type="match status" value="1"/>
</dbReference>
<dbReference type="InterPro" id="IPR000719">
    <property type="entry name" value="Prot_kinase_dom"/>
</dbReference>
<dbReference type="GO" id="GO:0005524">
    <property type="term" value="F:ATP binding"/>
    <property type="evidence" value="ECO:0007669"/>
    <property type="project" value="InterPro"/>
</dbReference>
<sequence>MEGGNSHPSTSSASSDDYRDGEPRENEEGLQKIADRPVLERASSSDKELPPSMKLSGPLSSFHRGTAIRMLTDYLSDLTDLNNPLDENVSRRIEENRAFLEELREANQREPNSAVTWQERDKLSLMMKDYQTALSAALEDQEEEEEEEQGVTDVEFKAENDVTDEVPLTLNEAKFSSGRYLDVLTDALDLCERHVGEFKKLLPVVRVFHHQCKSLVETLEPIAEKQFERCHKVLDALKGLEIDGNGVSTGAPLKGVHFCFESLIVLARKFQLVVDLLRKCASENLHRTALELADLPPQPLMPKRWSEFSLAIRNCEWIMDLVEFAFYTLDKLLAGGTHIFQDVSFKWCDEKSRMVLQIPGMLGRLNSRLEKLGRQGSRLEKHVLDDSKELEKKDMENLLEQLRQLGESANGGSKWKLSGLLSRPAHNRAQVAEFLSGKLSGPIPHARYLPWTFRVDPDTLKFREYLDSGGAGMVGKYTWHGENVAVKNVRSPGLTRNKFEEEAAILATVQHPNVVRLIGCGFIDKKPGTGMLIMELMDHDLRTVIEARCQERLPTGSGPFTTLVAIDIIMQIAQAMKHLRDHKVLHRDLKAKNILVNINTPLNSRGEPTSSSNLHPDESTVLPHTQDNYVAKLADFGLAKCRPHSSWVRTRMAGTTGWRAPEVFHVQDTEVTQDYKWPADVYSFGMTCYEILTGNLPFANSPNQSIHESVMAGKRPEGLDELDIPELLKDLVKKCWATDPEKRPTFDEIVKSLWECRVKAILPGFERQISVSRSPSTVFDRHTSSSVSRSASNLSIL</sequence>
<dbReference type="AlphaFoldDB" id="A0A8T0J668"/>
<dbReference type="Gene3D" id="1.10.510.10">
    <property type="entry name" value="Transferase(Phosphotransferase) domain 1"/>
    <property type="match status" value="1"/>
</dbReference>
<organism evidence="4 5">
    <name type="scientific">Ceratodon purpureus</name>
    <name type="common">Fire moss</name>
    <name type="synonym">Dicranum purpureum</name>
    <dbReference type="NCBI Taxonomy" id="3225"/>
    <lineage>
        <taxon>Eukaryota</taxon>
        <taxon>Viridiplantae</taxon>
        <taxon>Streptophyta</taxon>
        <taxon>Embryophyta</taxon>
        <taxon>Bryophyta</taxon>
        <taxon>Bryophytina</taxon>
        <taxon>Bryopsida</taxon>
        <taxon>Dicranidae</taxon>
        <taxon>Pseudoditrichales</taxon>
        <taxon>Ditrichaceae</taxon>
        <taxon>Ceratodon</taxon>
    </lineage>
</organism>
<evidence type="ECO:0000256" key="1">
    <source>
        <dbReference type="SAM" id="Coils"/>
    </source>
</evidence>
<evidence type="ECO:0000259" key="3">
    <source>
        <dbReference type="PROSITE" id="PS50011"/>
    </source>
</evidence>
<dbReference type="SUPFAM" id="SSF56112">
    <property type="entry name" value="Protein kinase-like (PK-like)"/>
    <property type="match status" value="1"/>
</dbReference>
<feature type="compositionally biased region" description="Low complexity" evidence="2">
    <location>
        <begin position="1"/>
        <end position="15"/>
    </location>
</feature>
<proteinExistence type="predicted"/>
<name>A0A8T0J668_CERPU</name>
<dbReference type="InterPro" id="IPR051681">
    <property type="entry name" value="Ser/Thr_Kinases-Pseudokinases"/>
</dbReference>
<evidence type="ECO:0000313" key="5">
    <source>
        <dbReference type="Proteomes" id="UP000822688"/>
    </source>
</evidence>
<keyword evidence="1" id="KW-0175">Coiled coil</keyword>